<reference evidence="6 7" key="1">
    <citation type="submission" date="2021-09" db="EMBL/GenBank/DDBJ databases">
        <title>Lysobacter sp. 13A isolated from the river sediment.</title>
        <authorList>
            <person name="Liu H."/>
            <person name="Li S."/>
            <person name="Mao S."/>
        </authorList>
    </citation>
    <scope>NUCLEOTIDE SEQUENCE [LARGE SCALE GENOMIC DNA]</scope>
    <source>
        <strain evidence="6 7">13A</strain>
    </source>
</reference>
<keyword evidence="2 4" id="KW-0472">Membrane</keyword>
<gene>
    <name evidence="6" type="ORF">K6753_04920</name>
</gene>
<dbReference type="InterPro" id="IPR006665">
    <property type="entry name" value="OmpA-like"/>
</dbReference>
<evidence type="ECO:0000259" key="5">
    <source>
        <dbReference type="PROSITE" id="PS51123"/>
    </source>
</evidence>
<dbReference type="SUPFAM" id="SSF103088">
    <property type="entry name" value="OmpA-like"/>
    <property type="match status" value="1"/>
</dbReference>
<evidence type="ECO:0000256" key="3">
    <source>
        <dbReference type="ARBA" id="ARBA00023237"/>
    </source>
</evidence>
<evidence type="ECO:0000313" key="7">
    <source>
        <dbReference type="Proteomes" id="UP001430954"/>
    </source>
</evidence>
<protein>
    <submittedName>
        <fullName evidence="6">OmpA family protein</fullName>
    </submittedName>
</protein>
<proteinExistence type="predicted"/>
<evidence type="ECO:0000313" key="6">
    <source>
        <dbReference type="EMBL" id="MBZ4038867.1"/>
    </source>
</evidence>
<feature type="domain" description="OmpA-like" evidence="5">
    <location>
        <begin position="168"/>
        <end position="283"/>
    </location>
</feature>
<dbReference type="Gene3D" id="3.30.1330.60">
    <property type="entry name" value="OmpA-like domain"/>
    <property type="match status" value="1"/>
</dbReference>
<dbReference type="PANTHER" id="PTHR30329:SF21">
    <property type="entry name" value="LIPOPROTEIN YIAD-RELATED"/>
    <property type="match status" value="1"/>
</dbReference>
<name>A0ABS7T4R9_9GAMM</name>
<dbReference type="Proteomes" id="UP001430954">
    <property type="component" value="Unassembled WGS sequence"/>
</dbReference>
<dbReference type="CDD" id="cd07185">
    <property type="entry name" value="OmpA_C-like"/>
    <property type="match status" value="1"/>
</dbReference>
<accession>A0ABS7T4R9</accession>
<comment type="subcellular location">
    <subcellularLocation>
        <location evidence="1">Cell outer membrane</location>
    </subcellularLocation>
</comment>
<dbReference type="Pfam" id="PF00691">
    <property type="entry name" value="OmpA"/>
    <property type="match status" value="1"/>
</dbReference>
<dbReference type="PRINTS" id="PR01021">
    <property type="entry name" value="OMPADOMAIN"/>
</dbReference>
<sequence>MPSGLPGQSGPHPLCCWASQFERYRAMTTEKPRKHLLLTAVFLACLASLPALGADGDTSTFEGLITRISGDTITIKDSNNVEHAITLTPETTYKKRVGLAAVRFERAERTALIPGLPIIADVVEQGDAFNATGISFKSEQQRTAQQVQAGVEETSMRTAENTERIENFGTYEALATTEVLFDSGSAAISDKGKADLSAIAEKSKQTKDYRVVVQGFTDSTGDAAANQRLSDRRAQAVTTYLQQQAGLSPGRVMEGDGMGVAADAGSGSNAGARKVVVRLVVDKGVQGD</sequence>
<organism evidence="6 7">
    <name type="scientific">Novilysobacter selenitireducens</name>
    <dbReference type="NCBI Taxonomy" id="2872639"/>
    <lineage>
        <taxon>Bacteria</taxon>
        <taxon>Pseudomonadati</taxon>
        <taxon>Pseudomonadota</taxon>
        <taxon>Gammaproteobacteria</taxon>
        <taxon>Lysobacterales</taxon>
        <taxon>Lysobacteraceae</taxon>
        <taxon>Novilysobacter</taxon>
    </lineage>
</organism>
<comment type="caution">
    <text evidence="6">The sequence shown here is derived from an EMBL/GenBank/DDBJ whole genome shotgun (WGS) entry which is preliminary data.</text>
</comment>
<keyword evidence="7" id="KW-1185">Reference proteome</keyword>
<evidence type="ECO:0000256" key="2">
    <source>
        <dbReference type="ARBA" id="ARBA00023136"/>
    </source>
</evidence>
<dbReference type="PROSITE" id="PS51123">
    <property type="entry name" value="OMPA_2"/>
    <property type="match status" value="1"/>
</dbReference>
<dbReference type="PANTHER" id="PTHR30329">
    <property type="entry name" value="STATOR ELEMENT OF FLAGELLAR MOTOR COMPLEX"/>
    <property type="match status" value="1"/>
</dbReference>
<keyword evidence="3" id="KW-0998">Cell outer membrane</keyword>
<dbReference type="InterPro" id="IPR036737">
    <property type="entry name" value="OmpA-like_sf"/>
</dbReference>
<dbReference type="InterPro" id="IPR050330">
    <property type="entry name" value="Bact_OuterMem_StrucFunc"/>
</dbReference>
<dbReference type="EMBL" id="JAINZW010000002">
    <property type="protein sequence ID" value="MBZ4038867.1"/>
    <property type="molecule type" value="Genomic_DNA"/>
</dbReference>
<evidence type="ECO:0000256" key="4">
    <source>
        <dbReference type="PROSITE-ProRule" id="PRU00473"/>
    </source>
</evidence>
<dbReference type="InterPro" id="IPR006664">
    <property type="entry name" value="OMP_bac"/>
</dbReference>
<evidence type="ECO:0000256" key="1">
    <source>
        <dbReference type="ARBA" id="ARBA00004442"/>
    </source>
</evidence>